<evidence type="ECO:0000313" key="11">
    <source>
        <dbReference type="Proteomes" id="UP001202281"/>
    </source>
</evidence>
<dbReference type="Gene3D" id="1.10.760.10">
    <property type="entry name" value="Cytochrome c-like domain"/>
    <property type="match status" value="1"/>
</dbReference>
<keyword evidence="4" id="KW-0679">Respiratory chain</keyword>
<evidence type="ECO:0000256" key="2">
    <source>
        <dbReference type="ARBA" id="ARBA00022448"/>
    </source>
</evidence>
<keyword evidence="2" id="KW-0813">Transport</keyword>
<accession>A0ABT0BME1</accession>
<dbReference type="InterPro" id="IPR008168">
    <property type="entry name" value="Cyt_C_IC"/>
</dbReference>
<feature type="domain" description="Cytochrome c" evidence="9">
    <location>
        <begin position="128"/>
        <end position="219"/>
    </location>
</feature>
<dbReference type="SUPFAM" id="SSF46626">
    <property type="entry name" value="Cytochrome c"/>
    <property type="match status" value="1"/>
</dbReference>
<evidence type="ECO:0000259" key="9">
    <source>
        <dbReference type="PROSITE" id="PS51007"/>
    </source>
</evidence>
<dbReference type="Pfam" id="PF13442">
    <property type="entry name" value="Cytochrome_CBB3"/>
    <property type="match status" value="1"/>
</dbReference>
<protein>
    <submittedName>
        <fullName evidence="10">Cytochrome c</fullName>
    </submittedName>
</protein>
<dbReference type="PANTHER" id="PTHR35008">
    <property type="entry name" value="BLL4482 PROTEIN-RELATED"/>
    <property type="match status" value="1"/>
</dbReference>
<name>A0ABT0BME1_9SPHN</name>
<evidence type="ECO:0000256" key="3">
    <source>
        <dbReference type="ARBA" id="ARBA00022617"/>
    </source>
</evidence>
<dbReference type="PROSITE" id="PS51007">
    <property type="entry name" value="CYTC"/>
    <property type="match status" value="1"/>
</dbReference>
<reference evidence="10 11" key="1">
    <citation type="submission" date="2022-04" db="EMBL/GenBank/DDBJ databases">
        <title>Identification of a novel bacterium isolated from mangrove sediments.</title>
        <authorList>
            <person name="Pan X."/>
        </authorList>
    </citation>
    <scope>NUCLEOTIDE SEQUENCE [LARGE SCALE GENOMIC DNA]</scope>
    <source>
        <strain evidence="10 11">B2638</strain>
    </source>
</reference>
<keyword evidence="3 8" id="KW-0349">Heme</keyword>
<evidence type="ECO:0000256" key="5">
    <source>
        <dbReference type="ARBA" id="ARBA00022723"/>
    </source>
</evidence>
<evidence type="ECO:0000256" key="8">
    <source>
        <dbReference type="PROSITE-ProRule" id="PRU00433"/>
    </source>
</evidence>
<dbReference type="PRINTS" id="PR00605">
    <property type="entry name" value="CYTCHROMECIC"/>
</dbReference>
<keyword evidence="11" id="KW-1185">Reference proteome</keyword>
<organism evidence="10 11">
    <name type="scientific">Novosphingobium beihaiensis</name>
    <dbReference type="NCBI Taxonomy" id="2930389"/>
    <lineage>
        <taxon>Bacteria</taxon>
        <taxon>Pseudomonadati</taxon>
        <taxon>Pseudomonadota</taxon>
        <taxon>Alphaproteobacteria</taxon>
        <taxon>Sphingomonadales</taxon>
        <taxon>Sphingomonadaceae</taxon>
        <taxon>Novosphingobium</taxon>
    </lineage>
</organism>
<comment type="caution">
    <text evidence="10">The sequence shown here is derived from an EMBL/GenBank/DDBJ whole genome shotgun (WGS) entry which is preliminary data.</text>
</comment>
<dbReference type="EMBL" id="JALHLG010000005">
    <property type="protein sequence ID" value="MCJ2186204.1"/>
    <property type="molecule type" value="Genomic_DNA"/>
</dbReference>
<evidence type="ECO:0000256" key="7">
    <source>
        <dbReference type="ARBA" id="ARBA00023004"/>
    </source>
</evidence>
<keyword evidence="5 8" id="KW-0479">Metal-binding</keyword>
<dbReference type="Proteomes" id="UP001202281">
    <property type="component" value="Unassembled WGS sequence"/>
</dbReference>
<keyword evidence="7 8" id="KW-0408">Iron</keyword>
<evidence type="ECO:0000256" key="6">
    <source>
        <dbReference type="ARBA" id="ARBA00022982"/>
    </source>
</evidence>
<dbReference type="InterPro" id="IPR036909">
    <property type="entry name" value="Cyt_c-like_dom_sf"/>
</dbReference>
<sequence>MRGAGVWYSRNRFAVSGRVCAAVPAPIDEQRYDQEVGMRTLTIGAVLAVTLAAGAAAYAGSAPPAGMQGESRGSGLMQMGMGQMGMGQMGMGPGRRGGGPIPRHRAAMMHGIPEPYKSMTNPLPGTAETLKRGARVYAATCAACHGAQGLGDGPAAAGLTPPPGDLAWLANRPMGQWDPFIYWSVAEGGAQFGSAMPAYKESLTPDEIWAVTAYIQAHFPKTSK</sequence>
<comment type="cofactor">
    <cofactor evidence="1">
        <name>heme c</name>
        <dbReference type="ChEBI" id="CHEBI:61717"/>
    </cofactor>
</comment>
<dbReference type="PANTHER" id="PTHR35008:SF9">
    <property type="entry name" value="CYTOCHROME C DOMAIN-CONTAINING PROTEIN"/>
    <property type="match status" value="1"/>
</dbReference>
<evidence type="ECO:0000313" key="10">
    <source>
        <dbReference type="EMBL" id="MCJ2186204.1"/>
    </source>
</evidence>
<evidence type="ECO:0000256" key="1">
    <source>
        <dbReference type="ARBA" id="ARBA00001926"/>
    </source>
</evidence>
<dbReference type="InterPro" id="IPR051459">
    <property type="entry name" value="Cytochrome_c-type_DH"/>
</dbReference>
<dbReference type="RefSeq" id="WP_243918455.1">
    <property type="nucleotide sequence ID" value="NZ_JALHLG010000005.1"/>
</dbReference>
<keyword evidence="6" id="KW-0249">Electron transport</keyword>
<proteinExistence type="predicted"/>
<evidence type="ECO:0000256" key="4">
    <source>
        <dbReference type="ARBA" id="ARBA00022660"/>
    </source>
</evidence>
<gene>
    <name evidence="10" type="ORF">MTR66_05160</name>
</gene>
<dbReference type="InterPro" id="IPR009056">
    <property type="entry name" value="Cyt_c-like_dom"/>
</dbReference>